<dbReference type="HOGENOM" id="CLU_358082_0_0_1"/>
<dbReference type="PANTHER" id="PTHR15288">
    <property type="entry name" value="DENN DOMAIN-CONTAINING PROTEIN 2"/>
    <property type="match status" value="1"/>
</dbReference>
<dbReference type="Pfam" id="PF02141">
    <property type="entry name" value="DENN"/>
    <property type="match status" value="1"/>
</dbReference>
<feature type="compositionally biased region" description="Polar residues" evidence="1">
    <location>
        <begin position="99"/>
        <end position="128"/>
    </location>
</feature>
<dbReference type="InterPro" id="IPR051942">
    <property type="entry name" value="DENN_domain_containing_2"/>
</dbReference>
<keyword evidence="4" id="KW-1185">Reference proteome</keyword>
<evidence type="ECO:0000259" key="2">
    <source>
        <dbReference type="PROSITE" id="PS50211"/>
    </source>
</evidence>
<dbReference type="SMART" id="SM00799">
    <property type="entry name" value="DENN"/>
    <property type="match status" value="1"/>
</dbReference>
<feature type="region of interest" description="Disordered" evidence="1">
    <location>
        <begin position="69"/>
        <end position="128"/>
    </location>
</feature>
<dbReference type="PANTHER" id="PTHR15288:SF0">
    <property type="entry name" value="UDENN DOMAIN-CONTAINING PROTEIN"/>
    <property type="match status" value="1"/>
</dbReference>
<accession>A0E249</accession>
<sequence>MQPSHPSPVDKDKKIKIMDELIKTNQKHIDHLKQTITQLKRQLQFEQKRNQDLDKDNATLKDQIKKLLSKPPLHTQYTQTSHEIHRRDSKQLSTKEDQQFNSASKNTQKSENDQVTQKQQILNQVSPSKQEIKKIQKLDLKIDIGSALQRQQSGPISSVKKSQTYLHGLTNVKLIDAIKERIPEKSNRIGQMTGDRSSQIRKSLMFNFQNNKSTIIDCEHTEEQEIQKSRNSDGKQQQLIESIEEYRVETMEVSALQQPAYKLYEKFYIMGCEKKEFLEFDNDPNIKEGILPANILFKSDSITTPVYEEIINGFVYPFGNQVEKIKVNDSFRKLKEIMYSGNKYELLDKFSLFTIKNQEITDNFSEHTNQNLLNQANPEKLLYGICLSVYDFIETTPDHIKLTFENRKKRIFWKYKKTYCFLTYFPFYELFQDLLISIINLIKINRTDRYLKKYSEEYEVLKDVDGQQIILEFQDELTKFLNLIQAIRPMLGHQQLEVQTLAGTLKYRIPNQLQLDIELRLWSANVTLQILNYKEILNIFLAMISEISIIFVCEKSNILTSIIHFFHHIVRPLEWTQGIIYNVPEQLLTMIQSPVPIIIGVNLTESDFNLMSLADNCENHLFVFLDRDKENKFLPKPQNVLKDISSPSFGGLLQHIETILKNSNNMRNPRQMLMRSLLLSPSIRQVSNKNDDRKVVKFYFDDQDQSKSKKVLETFKKIMEEYIISKLPPQNEDAIKVGQDLNFQYIEHYLIQRSDPKDKKFIQNLFKTQHFQYFIQQHYCDQI</sequence>
<dbReference type="PROSITE" id="PS50211">
    <property type="entry name" value="DENN"/>
    <property type="match status" value="1"/>
</dbReference>
<proteinExistence type="predicted"/>
<name>A0E249_PARTE</name>
<dbReference type="AlphaFoldDB" id="A0E249"/>
<gene>
    <name evidence="3" type="ORF">GSPATT00022538001</name>
</gene>
<feature type="domain" description="UDENN" evidence="2">
    <location>
        <begin position="308"/>
        <end position="783"/>
    </location>
</feature>
<organism evidence="3 4">
    <name type="scientific">Paramecium tetraurelia</name>
    <dbReference type="NCBI Taxonomy" id="5888"/>
    <lineage>
        <taxon>Eukaryota</taxon>
        <taxon>Sar</taxon>
        <taxon>Alveolata</taxon>
        <taxon>Ciliophora</taxon>
        <taxon>Intramacronucleata</taxon>
        <taxon>Oligohymenophorea</taxon>
        <taxon>Peniculida</taxon>
        <taxon>Parameciidae</taxon>
        <taxon>Paramecium</taxon>
    </lineage>
</organism>
<evidence type="ECO:0000256" key="1">
    <source>
        <dbReference type="SAM" id="MobiDB-lite"/>
    </source>
</evidence>
<evidence type="ECO:0000313" key="3">
    <source>
        <dbReference type="EMBL" id="CAK89366.1"/>
    </source>
</evidence>
<feature type="compositionally biased region" description="Basic and acidic residues" evidence="1">
    <location>
        <begin position="82"/>
        <end position="98"/>
    </location>
</feature>
<dbReference type="eggNOG" id="KOG3569">
    <property type="taxonomic scope" value="Eukaryota"/>
</dbReference>
<dbReference type="InParanoid" id="A0E249"/>
<dbReference type="OMA" id="ADNCENH"/>
<dbReference type="STRING" id="5888.A0E249"/>
<dbReference type="Gene3D" id="3.40.50.11500">
    <property type="match status" value="1"/>
</dbReference>
<dbReference type="InterPro" id="IPR043153">
    <property type="entry name" value="DENN_C"/>
</dbReference>
<dbReference type="Proteomes" id="UP000000600">
    <property type="component" value="Unassembled WGS sequence"/>
</dbReference>
<dbReference type="InterPro" id="IPR037516">
    <property type="entry name" value="Tripartite_DENN"/>
</dbReference>
<evidence type="ECO:0000313" key="4">
    <source>
        <dbReference type="Proteomes" id="UP000000600"/>
    </source>
</evidence>
<dbReference type="InterPro" id="IPR001194">
    <property type="entry name" value="cDENN_dom"/>
</dbReference>
<dbReference type="OrthoDB" id="291879at2759"/>
<dbReference type="GeneID" id="5042548"/>
<dbReference type="EMBL" id="CT868654">
    <property type="protein sequence ID" value="CAK89366.1"/>
    <property type="molecule type" value="Genomic_DNA"/>
</dbReference>
<dbReference type="KEGG" id="ptm:GSPATT00022538001"/>
<dbReference type="RefSeq" id="XP_001456763.1">
    <property type="nucleotide sequence ID" value="XM_001456726.1"/>
</dbReference>
<protein>
    <recommendedName>
        <fullName evidence="2">UDENN domain-containing protein</fullName>
    </recommendedName>
</protein>
<reference evidence="3 4" key="1">
    <citation type="journal article" date="2006" name="Nature">
        <title>Global trends of whole-genome duplications revealed by the ciliate Paramecium tetraurelia.</title>
        <authorList>
            <consortium name="Genoscope"/>
            <person name="Aury J.-M."/>
            <person name="Jaillon O."/>
            <person name="Duret L."/>
            <person name="Noel B."/>
            <person name="Jubin C."/>
            <person name="Porcel B.M."/>
            <person name="Segurens B."/>
            <person name="Daubin V."/>
            <person name="Anthouard V."/>
            <person name="Aiach N."/>
            <person name="Arnaiz O."/>
            <person name="Billaut A."/>
            <person name="Beisson J."/>
            <person name="Blanc I."/>
            <person name="Bouhouche K."/>
            <person name="Camara F."/>
            <person name="Duharcourt S."/>
            <person name="Guigo R."/>
            <person name="Gogendeau D."/>
            <person name="Katinka M."/>
            <person name="Keller A.-M."/>
            <person name="Kissmehl R."/>
            <person name="Klotz C."/>
            <person name="Koll F."/>
            <person name="Le Moue A."/>
            <person name="Lepere C."/>
            <person name="Malinsky S."/>
            <person name="Nowacki M."/>
            <person name="Nowak J.K."/>
            <person name="Plattner H."/>
            <person name="Poulain J."/>
            <person name="Ruiz F."/>
            <person name="Serrano V."/>
            <person name="Zagulski M."/>
            <person name="Dessen P."/>
            <person name="Betermier M."/>
            <person name="Weissenbach J."/>
            <person name="Scarpelli C."/>
            <person name="Schachter V."/>
            <person name="Sperling L."/>
            <person name="Meyer E."/>
            <person name="Cohen J."/>
            <person name="Wincker P."/>
        </authorList>
    </citation>
    <scope>NUCLEOTIDE SEQUENCE [LARGE SCALE GENOMIC DNA]</scope>
    <source>
        <strain evidence="3 4">Stock d4-2</strain>
    </source>
</reference>